<evidence type="ECO:0000313" key="2">
    <source>
        <dbReference type="EMBL" id="KXB35463.1"/>
    </source>
</evidence>
<reference evidence="2 3" key="1">
    <citation type="submission" date="2016-01" db="EMBL/GenBank/DDBJ databases">
        <authorList>
            <person name="Oliw E.H."/>
        </authorList>
    </citation>
    <scope>NUCLEOTIDE SEQUENCE [LARGE SCALE GENOMIC DNA]</scope>
    <source>
        <strain evidence="2 3">KA00635</strain>
    </source>
</reference>
<sequence length="69" mass="8219">MAFEKQNNKLKESLKETNRTEEQSFMPFEKTKNYTFTLQPSVRNKISEIAKTRGYRSASSFLNDYFKKL</sequence>
<dbReference type="RefSeq" id="WP_060936983.1">
    <property type="nucleotide sequence ID" value="NZ_CP118095.1"/>
</dbReference>
<organism evidence="2 3">
    <name type="scientific">Aerococcus christensenii</name>
    <dbReference type="NCBI Taxonomy" id="87541"/>
    <lineage>
        <taxon>Bacteria</taxon>
        <taxon>Bacillati</taxon>
        <taxon>Bacillota</taxon>
        <taxon>Bacilli</taxon>
        <taxon>Lactobacillales</taxon>
        <taxon>Aerococcaceae</taxon>
        <taxon>Aerococcus</taxon>
    </lineage>
</organism>
<feature type="region of interest" description="Disordered" evidence="1">
    <location>
        <begin position="1"/>
        <end position="24"/>
    </location>
</feature>
<feature type="compositionally biased region" description="Basic and acidic residues" evidence="1">
    <location>
        <begin position="1"/>
        <end position="22"/>
    </location>
</feature>
<name>A0A133XX30_9LACT</name>
<dbReference type="Proteomes" id="UP000070422">
    <property type="component" value="Unassembled WGS sequence"/>
</dbReference>
<accession>A0A133XX30</accession>
<gene>
    <name evidence="2" type="ORF">HMPREF3187_01196</name>
</gene>
<dbReference type="PATRIC" id="fig|87541.4.peg.1186"/>
<dbReference type="EMBL" id="LSCQ01000062">
    <property type="protein sequence ID" value="KXB35463.1"/>
    <property type="molecule type" value="Genomic_DNA"/>
</dbReference>
<evidence type="ECO:0000256" key="1">
    <source>
        <dbReference type="SAM" id="MobiDB-lite"/>
    </source>
</evidence>
<dbReference type="OrthoDB" id="2236215at2"/>
<dbReference type="AlphaFoldDB" id="A0A133XX30"/>
<evidence type="ECO:0008006" key="4">
    <source>
        <dbReference type="Google" id="ProtNLM"/>
    </source>
</evidence>
<protein>
    <recommendedName>
        <fullName evidence="4">CopG family transcriptional regulator</fullName>
    </recommendedName>
</protein>
<proteinExistence type="predicted"/>
<comment type="caution">
    <text evidence="2">The sequence shown here is derived from an EMBL/GenBank/DDBJ whole genome shotgun (WGS) entry which is preliminary data.</text>
</comment>
<evidence type="ECO:0000313" key="3">
    <source>
        <dbReference type="Proteomes" id="UP000070422"/>
    </source>
</evidence>